<dbReference type="Proteomes" id="UP001642409">
    <property type="component" value="Unassembled WGS sequence"/>
</dbReference>
<keyword evidence="3" id="KW-1185">Reference proteome</keyword>
<name>A0AA86UBQ8_9EUKA</name>
<proteinExistence type="predicted"/>
<accession>A0AA86UBQ8</accession>
<protein>
    <submittedName>
        <fullName evidence="2">Hypothetical_protein</fullName>
    </submittedName>
</protein>
<gene>
    <name evidence="1" type="ORF">HINF_LOCUS32597</name>
    <name evidence="2" type="ORF">HINF_LOCUS61220</name>
</gene>
<dbReference type="EMBL" id="CAXDID020000365">
    <property type="protein sequence ID" value="CAL6082428.1"/>
    <property type="molecule type" value="Genomic_DNA"/>
</dbReference>
<comment type="caution">
    <text evidence="1">The sequence shown here is derived from an EMBL/GenBank/DDBJ whole genome shotgun (WGS) entry which is preliminary data.</text>
</comment>
<sequence length="128" mass="15352">MIYVNISIIYHIIIFQYQKQFLKNNRTKKGINASKPQEITNPPPAIYPKLEFAKTNKLKRDLIKLRKQFIKGNHLQAIPIQRNNLQCKLKEIMSKEKLRSENQFLFFCQRLRQVFFKCLFFTFNLSAL</sequence>
<dbReference type="EMBL" id="CATOUU010000736">
    <property type="protein sequence ID" value="CAI9944952.1"/>
    <property type="molecule type" value="Genomic_DNA"/>
</dbReference>
<evidence type="ECO:0000313" key="3">
    <source>
        <dbReference type="Proteomes" id="UP001642409"/>
    </source>
</evidence>
<evidence type="ECO:0000313" key="1">
    <source>
        <dbReference type="EMBL" id="CAI9944952.1"/>
    </source>
</evidence>
<reference evidence="2 3" key="2">
    <citation type="submission" date="2024-07" db="EMBL/GenBank/DDBJ databases">
        <authorList>
            <person name="Akdeniz Z."/>
        </authorList>
    </citation>
    <scope>NUCLEOTIDE SEQUENCE [LARGE SCALE GENOMIC DNA]</scope>
</reference>
<reference evidence="1" key="1">
    <citation type="submission" date="2023-06" db="EMBL/GenBank/DDBJ databases">
        <authorList>
            <person name="Kurt Z."/>
        </authorList>
    </citation>
    <scope>NUCLEOTIDE SEQUENCE</scope>
</reference>
<organism evidence="1">
    <name type="scientific">Hexamita inflata</name>
    <dbReference type="NCBI Taxonomy" id="28002"/>
    <lineage>
        <taxon>Eukaryota</taxon>
        <taxon>Metamonada</taxon>
        <taxon>Diplomonadida</taxon>
        <taxon>Hexamitidae</taxon>
        <taxon>Hexamitinae</taxon>
        <taxon>Hexamita</taxon>
    </lineage>
</organism>
<evidence type="ECO:0000313" key="2">
    <source>
        <dbReference type="EMBL" id="CAL6082428.1"/>
    </source>
</evidence>
<dbReference type="AlphaFoldDB" id="A0AA86UBQ8"/>